<dbReference type="Pfam" id="PF13191">
    <property type="entry name" value="AAA_16"/>
    <property type="match status" value="1"/>
</dbReference>
<dbReference type="Proteomes" id="UP001151699">
    <property type="component" value="Unassembled WGS sequence"/>
</dbReference>
<evidence type="ECO:0000256" key="4">
    <source>
        <dbReference type="ARBA" id="ARBA00022705"/>
    </source>
</evidence>
<keyword evidence="10" id="KW-1185">Reference proteome</keyword>
<feature type="non-terminal residue" evidence="9">
    <location>
        <position position="1"/>
    </location>
</feature>
<feature type="non-terminal residue" evidence="9">
    <location>
        <position position="448"/>
    </location>
</feature>
<comment type="similarity">
    <text evidence="2">Belongs to the ORC4 family.</text>
</comment>
<dbReference type="Gene3D" id="3.40.50.300">
    <property type="entry name" value="P-loop containing nucleotide triphosphate hydrolases"/>
    <property type="match status" value="1"/>
</dbReference>
<reference evidence="9" key="1">
    <citation type="submission" date="2022-07" db="EMBL/GenBank/DDBJ databases">
        <authorList>
            <person name="Trinca V."/>
            <person name="Uliana J.V.C."/>
            <person name="Torres T.T."/>
            <person name="Ward R.J."/>
            <person name="Monesi N."/>
        </authorList>
    </citation>
    <scope>NUCLEOTIDE SEQUENCE</scope>
    <source>
        <strain evidence="9">HSMRA1968</strain>
        <tissue evidence="9">Whole embryos</tissue>
    </source>
</reference>
<proteinExistence type="inferred from homology"/>
<dbReference type="InterPro" id="IPR041664">
    <property type="entry name" value="AAA_16"/>
</dbReference>
<feature type="domain" description="AAA+ ATPase" evidence="8">
    <location>
        <begin position="47"/>
        <end position="207"/>
    </location>
</feature>
<dbReference type="Pfam" id="PF14629">
    <property type="entry name" value="ORC4_C"/>
    <property type="match status" value="1"/>
</dbReference>
<evidence type="ECO:0000313" key="10">
    <source>
        <dbReference type="Proteomes" id="UP001151699"/>
    </source>
</evidence>
<dbReference type="PANTHER" id="PTHR12087">
    <property type="entry name" value="ORIGIN RECOGNITION COMPLEX SUBUNIT 4"/>
    <property type="match status" value="1"/>
</dbReference>
<dbReference type="PIRSF" id="PIRSF007858">
    <property type="entry name" value="ORC4"/>
    <property type="match status" value="1"/>
</dbReference>
<evidence type="ECO:0000256" key="6">
    <source>
        <dbReference type="ARBA" id="ARBA00023242"/>
    </source>
</evidence>
<evidence type="ECO:0000259" key="8">
    <source>
        <dbReference type="SMART" id="SM00382"/>
    </source>
</evidence>
<protein>
    <recommendedName>
        <fullName evidence="3">Origin recognition complex subunit 4</fullName>
    </recommendedName>
</protein>
<sequence length="448" mass="51591">NDELEELNLTKRFIKDRLQNDKATLFNHSEQRQSIYELLEKTITFRESNIALLIGVRGSGKTTLLSSVLQSVINDSVLSDIVIVRLHGLVDTSDAIALASITKQLQLEETVNKRIFGSFAEHLAFLLTCLKSGREHNSKSVCFILEDFHLFCDHTNQTLLYNLFDSAQSDQTPICVIGLTSRFDAVELLEKRVKSRFSHRQILLNPKSISSAERLDIIKTWLSLPTPRGAKSKKSSKEMANSNTLPWMRRLFDPSNYKFTSQWVTKWNSHVVELMKNDSVIESFQLLHDYDETIDVPKKILFQLMNGLDDKLLSASEIRKLCQSYNSDDCVKQMIDLSVLEICLLIAIKHHSEIYDNDPFNFEIILTRLNKFIKASRKNPYDRSYVLAAFEKLQKDTFICLMKGTSSKVQKEFQMNKLNVMINQINKAVSKYPNLPTEIRQWAQRSLI</sequence>
<accession>A0A9Q0MNA3</accession>
<keyword evidence="5" id="KW-0238">DNA-binding</keyword>
<dbReference type="SMART" id="SM00382">
    <property type="entry name" value="AAA"/>
    <property type="match status" value="1"/>
</dbReference>
<dbReference type="GO" id="GO:0006270">
    <property type="term" value="P:DNA replication initiation"/>
    <property type="evidence" value="ECO:0007669"/>
    <property type="project" value="TreeGrafter"/>
</dbReference>
<evidence type="ECO:0000256" key="2">
    <source>
        <dbReference type="ARBA" id="ARBA00005334"/>
    </source>
</evidence>
<dbReference type="OrthoDB" id="343623at2759"/>
<evidence type="ECO:0000256" key="3">
    <source>
        <dbReference type="ARBA" id="ARBA00019083"/>
    </source>
</evidence>
<dbReference type="EMBL" id="WJQU01002634">
    <property type="protein sequence ID" value="KAJ6632635.1"/>
    <property type="molecule type" value="Genomic_DNA"/>
</dbReference>
<dbReference type="InterPro" id="IPR027417">
    <property type="entry name" value="P-loop_NTPase"/>
</dbReference>
<dbReference type="InterPro" id="IPR032705">
    <property type="entry name" value="ORC4_C"/>
</dbReference>
<organism evidence="9 10">
    <name type="scientific">Pseudolycoriella hygida</name>
    <dbReference type="NCBI Taxonomy" id="35572"/>
    <lineage>
        <taxon>Eukaryota</taxon>
        <taxon>Metazoa</taxon>
        <taxon>Ecdysozoa</taxon>
        <taxon>Arthropoda</taxon>
        <taxon>Hexapoda</taxon>
        <taxon>Insecta</taxon>
        <taxon>Pterygota</taxon>
        <taxon>Neoptera</taxon>
        <taxon>Endopterygota</taxon>
        <taxon>Diptera</taxon>
        <taxon>Nematocera</taxon>
        <taxon>Sciaroidea</taxon>
        <taxon>Sciaridae</taxon>
        <taxon>Pseudolycoriella</taxon>
    </lineage>
</organism>
<name>A0A9Q0MNA3_9DIPT</name>
<evidence type="ECO:0000256" key="7">
    <source>
        <dbReference type="ARBA" id="ARBA00046777"/>
    </source>
</evidence>
<dbReference type="GO" id="GO:0003688">
    <property type="term" value="F:DNA replication origin binding"/>
    <property type="evidence" value="ECO:0007669"/>
    <property type="project" value="TreeGrafter"/>
</dbReference>
<keyword evidence="6" id="KW-0539">Nucleus</keyword>
<keyword evidence="4" id="KW-0235">DNA replication</keyword>
<comment type="caution">
    <text evidence="9">The sequence shown here is derived from an EMBL/GenBank/DDBJ whole genome shotgun (WGS) entry which is preliminary data.</text>
</comment>
<comment type="subcellular location">
    <subcellularLocation>
        <location evidence="1">Nucleus</location>
    </subcellularLocation>
</comment>
<dbReference type="PANTHER" id="PTHR12087:SF0">
    <property type="entry name" value="ORIGIN RECOGNITION COMPLEX SUBUNIT 4"/>
    <property type="match status" value="1"/>
</dbReference>
<evidence type="ECO:0000256" key="1">
    <source>
        <dbReference type="ARBA" id="ARBA00004123"/>
    </source>
</evidence>
<gene>
    <name evidence="9" type="primary">orc4</name>
    <name evidence="9" type="ORF">Bhyg_16249</name>
</gene>
<dbReference type="GO" id="GO:0005664">
    <property type="term" value="C:nuclear origin of replication recognition complex"/>
    <property type="evidence" value="ECO:0007669"/>
    <property type="project" value="TreeGrafter"/>
</dbReference>
<dbReference type="InterPro" id="IPR003593">
    <property type="entry name" value="AAA+_ATPase"/>
</dbReference>
<dbReference type="AlphaFoldDB" id="A0A9Q0MNA3"/>
<evidence type="ECO:0000256" key="5">
    <source>
        <dbReference type="ARBA" id="ARBA00023125"/>
    </source>
</evidence>
<evidence type="ECO:0000313" key="9">
    <source>
        <dbReference type="EMBL" id="KAJ6632635.1"/>
    </source>
</evidence>
<comment type="subunit">
    <text evidence="7">Component of ORC, a complex composed of at least 6 subunits: ORC1, ORC2, ORC3, ORC4, ORC5 and ORC6. ORC is regulated in a cell-cycle dependent manner. It is sequentially assembled at the exit from anaphase of mitosis and disassembled as cells enter S phase. Interacts with DBF4. Interacts with POLQ.</text>
</comment>
<dbReference type="SUPFAM" id="SSF52540">
    <property type="entry name" value="P-loop containing nucleoside triphosphate hydrolases"/>
    <property type="match status" value="1"/>
</dbReference>
<dbReference type="InterPro" id="IPR016527">
    <property type="entry name" value="ORC4"/>
</dbReference>